<reference evidence="1 2" key="1">
    <citation type="submission" date="2016-09" db="EMBL/GenBank/DDBJ databases">
        <title>Complete genome of Desulfosporosinus sp. OL.</title>
        <authorList>
            <person name="Mardanov A."/>
            <person name="Beletsky A."/>
            <person name="Panova A."/>
            <person name="Karnachuk O."/>
            <person name="Ravin N."/>
        </authorList>
    </citation>
    <scope>NUCLEOTIDE SEQUENCE [LARGE SCALE GENOMIC DNA]</scope>
    <source>
        <strain evidence="1 2">OL</strain>
    </source>
</reference>
<gene>
    <name evidence="1" type="ORF">DSOL_4122</name>
</gene>
<organism evidence="1 2">
    <name type="scientific">Desulfosporosinus metallidurans</name>
    <dbReference type="NCBI Taxonomy" id="1888891"/>
    <lineage>
        <taxon>Bacteria</taxon>
        <taxon>Bacillati</taxon>
        <taxon>Bacillota</taxon>
        <taxon>Clostridia</taxon>
        <taxon>Eubacteriales</taxon>
        <taxon>Desulfitobacteriaceae</taxon>
        <taxon>Desulfosporosinus</taxon>
    </lineage>
</organism>
<evidence type="ECO:0000313" key="2">
    <source>
        <dbReference type="Proteomes" id="UP000186102"/>
    </source>
</evidence>
<dbReference type="STRING" id="1888891.DSOL_4122"/>
<name>A0A1Q8QLX1_9FIRM</name>
<evidence type="ECO:0000313" key="1">
    <source>
        <dbReference type="EMBL" id="OLN28347.1"/>
    </source>
</evidence>
<dbReference type="EMBL" id="MLBF01000044">
    <property type="protein sequence ID" value="OLN28347.1"/>
    <property type="molecule type" value="Genomic_DNA"/>
</dbReference>
<sequence length="59" mass="7285">MRKIKNIFYKIKILSMFLSIEYKINTWSGIWWKAKDIRKNLKDQILREPQEVGNAFPWR</sequence>
<protein>
    <submittedName>
        <fullName evidence="1">Uncharacterized protein</fullName>
    </submittedName>
</protein>
<dbReference type="Proteomes" id="UP000186102">
    <property type="component" value="Unassembled WGS sequence"/>
</dbReference>
<comment type="caution">
    <text evidence="1">The sequence shown here is derived from an EMBL/GenBank/DDBJ whole genome shotgun (WGS) entry which is preliminary data.</text>
</comment>
<keyword evidence="2" id="KW-1185">Reference proteome</keyword>
<proteinExistence type="predicted"/>
<dbReference type="AlphaFoldDB" id="A0A1Q8QLX1"/>
<accession>A0A1Q8QLX1</accession>